<keyword evidence="1" id="KW-0472">Membrane</keyword>
<keyword evidence="3" id="KW-1185">Reference proteome</keyword>
<dbReference type="EMBL" id="FRCZ01000005">
    <property type="protein sequence ID" value="SHN23083.1"/>
    <property type="molecule type" value="Genomic_DNA"/>
</dbReference>
<organism evidence="2 3">
    <name type="scientific">Gracilibacillus kekensis</name>
    <dbReference type="NCBI Taxonomy" id="1027249"/>
    <lineage>
        <taxon>Bacteria</taxon>
        <taxon>Bacillati</taxon>
        <taxon>Bacillota</taxon>
        <taxon>Bacilli</taxon>
        <taxon>Bacillales</taxon>
        <taxon>Bacillaceae</taxon>
        <taxon>Gracilibacillus</taxon>
    </lineage>
</organism>
<gene>
    <name evidence="2" type="ORF">SAMN05216179_2632</name>
</gene>
<keyword evidence="1" id="KW-0812">Transmembrane</keyword>
<sequence>MEEALQQEEVKQKKSKWIPIAAGIIIILIAGVITVQAFLNTSAKEDYFLAEKSTIEQLQETFESRFQEELAWKEHSDENAIESIYEITGQMNDPNMAGMGFDQMINNASITVETALDKENKISSANISAGMLGTEISGLEAYIENNDLYVGLPFLDNIIQLNGDEIGRILQEIDPVTFSGEESFDFSTLFNENPIPEEDIEYLNEEYVEYLYEELPEDAFETATDKVTIGESSVNADKISFNLSEEETKSLLKNLFDKMAKDDRLAEIIIGQASYMSYANVQPIEDEIAGFEEDFAKAMEEASTNIDDITLPNGFNSIIWVDDDIIVQRELDFAIESDGETAEFTMNSTNEMTEGSQLIDTVFTVSDGSMEETLNINANLSADEEDTNDTLSFSTSDMAFKIESIQTDQGEGSKNFERSLSFEEQDMEMFTIHWQGEAQYEEDQMTVDHTFYAEDGYTLSQDTLSVYVTEEGSTINQVEVPEADQVQNLSDMSGDEIMEYFETDVMPQFELWMSSMMGPSGF</sequence>
<dbReference type="RefSeq" id="WP_073202304.1">
    <property type="nucleotide sequence ID" value="NZ_FRCZ01000005.1"/>
</dbReference>
<evidence type="ECO:0000256" key="1">
    <source>
        <dbReference type="SAM" id="Phobius"/>
    </source>
</evidence>
<name>A0A1M7PZ16_9BACI</name>
<evidence type="ECO:0000313" key="2">
    <source>
        <dbReference type="EMBL" id="SHN23083.1"/>
    </source>
</evidence>
<dbReference type="AlphaFoldDB" id="A0A1M7PZ16"/>
<accession>A0A1M7PZ16</accession>
<proteinExistence type="predicted"/>
<protein>
    <submittedName>
        <fullName evidence="2">Uncharacterized protein</fullName>
    </submittedName>
</protein>
<feature type="transmembrane region" description="Helical" evidence="1">
    <location>
        <begin position="20"/>
        <end position="39"/>
    </location>
</feature>
<dbReference type="STRING" id="1027249.SAMN05216179_2632"/>
<dbReference type="OrthoDB" id="2729040at2"/>
<dbReference type="Proteomes" id="UP000184184">
    <property type="component" value="Unassembled WGS sequence"/>
</dbReference>
<reference evidence="2 3" key="1">
    <citation type="submission" date="2016-11" db="EMBL/GenBank/DDBJ databases">
        <authorList>
            <person name="Jaros S."/>
            <person name="Januszkiewicz K."/>
            <person name="Wedrychowicz H."/>
        </authorList>
    </citation>
    <scope>NUCLEOTIDE SEQUENCE [LARGE SCALE GENOMIC DNA]</scope>
    <source>
        <strain evidence="2 3">CGMCC 1.10681</strain>
    </source>
</reference>
<evidence type="ECO:0000313" key="3">
    <source>
        <dbReference type="Proteomes" id="UP000184184"/>
    </source>
</evidence>
<keyword evidence="1" id="KW-1133">Transmembrane helix</keyword>